<dbReference type="Proteomes" id="UP000775686">
    <property type="component" value="Unassembled WGS sequence"/>
</dbReference>
<keyword evidence="1" id="KW-1133">Transmembrane helix</keyword>
<keyword evidence="1" id="KW-0812">Transmembrane</keyword>
<evidence type="ECO:0000256" key="1">
    <source>
        <dbReference type="SAM" id="Phobius"/>
    </source>
</evidence>
<dbReference type="PANTHER" id="PTHR43471:SF12">
    <property type="entry name" value="HYPOTHETICAL MEMBRANE PROTEIN, CONSERVED"/>
    <property type="match status" value="1"/>
</dbReference>
<organism evidence="2 3">
    <name type="scientific">Drancourtella massiliensis</name>
    <dbReference type="NCBI Taxonomy" id="1632013"/>
    <lineage>
        <taxon>Bacteria</taxon>
        <taxon>Bacillati</taxon>
        <taxon>Bacillota</taxon>
        <taxon>Clostridia</taxon>
        <taxon>Eubacteriales</taxon>
        <taxon>Oscillospiraceae</taxon>
        <taxon>Drancourtella</taxon>
    </lineage>
</organism>
<accession>A0ABS2EGH5</accession>
<sequence length="362" mass="40997">MNMKAVMKREVKNYLKNPLFWVGIVVVIFGLFQILSPYLEVKYFRTEQEVKSAKPENIADADIMNGYVKSTKEEQLELAKKKMISMVVKENGEEEQVVQNTLDQICSSGKSINEMSDAIGEIYGYPGGYSLRYYYEDYEYHQGTVDEINAELKAKLSEYSYSWYFGRKFADFGGLYLTFFSAVLLAFLFIRDTRRDTYELLHTKPVSAGSYIFGKAAGGFLSVGIVWLILVIVFFFVSFAAGIRNDLPVSLIEFLIPAVCYMLPNLLMIASVYVIIALIFKNPLPGVPLLFLYLFYSNMGSIGPDGEFGYYGRPLAILVRFPGGFLDTAPPPMAMWNQIFLLVASAAFLIGAAAIWKRRRVY</sequence>
<protein>
    <submittedName>
        <fullName evidence="2">ABC transporter permease subunit</fullName>
    </submittedName>
</protein>
<dbReference type="PANTHER" id="PTHR43471">
    <property type="entry name" value="ABC TRANSPORTER PERMEASE"/>
    <property type="match status" value="1"/>
</dbReference>
<proteinExistence type="predicted"/>
<feature type="transmembrane region" description="Helical" evidence="1">
    <location>
        <begin position="220"/>
        <end position="242"/>
    </location>
</feature>
<keyword evidence="1" id="KW-0472">Membrane</keyword>
<feature type="transmembrane region" description="Helical" evidence="1">
    <location>
        <begin position="20"/>
        <end position="39"/>
    </location>
</feature>
<name>A0ABS2EGH5_9FIRM</name>
<reference evidence="2 3" key="1">
    <citation type="journal article" date="2021" name="Sci. Rep.">
        <title>The distribution of antibiotic resistance genes in chicken gut microbiota commensals.</title>
        <authorList>
            <person name="Juricova H."/>
            <person name="Matiasovicova J."/>
            <person name="Kubasova T."/>
            <person name="Cejkova D."/>
            <person name="Rychlik I."/>
        </authorList>
    </citation>
    <scope>NUCLEOTIDE SEQUENCE [LARGE SCALE GENOMIC DNA]</scope>
    <source>
        <strain evidence="2 3">An770</strain>
    </source>
</reference>
<feature type="transmembrane region" description="Helical" evidence="1">
    <location>
        <begin position="254"/>
        <end position="280"/>
    </location>
</feature>
<evidence type="ECO:0000313" key="2">
    <source>
        <dbReference type="EMBL" id="MBM6744144.1"/>
    </source>
</evidence>
<feature type="transmembrane region" description="Helical" evidence="1">
    <location>
        <begin position="169"/>
        <end position="190"/>
    </location>
</feature>
<evidence type="ECO:0000313" key="3">
    <source>
        <dbReference type="Proteomes" id="UP000775686"/>
    </source>
</evidence>
<gene>
    <name evidence="2" type="ORF">H6A32_07450</name>
</gene>
<keyword evidence="3" id="KW-1185">Reference proteome</keyword>
<feature type="transmembrane region" description="Helical" evidence="1">
    <location>
        <begin position="335"/>
        <end position="356"/>
    </location>
</feature>
<dbReference type="Pfam" id="PF12679">
    <property type="entry name" value="ABC2_membrane_2"/>
    <property type="match status" value="1"/>
</dbReference>
<dbReference type="EMBL" id="JACJKH010000011">
    <property type="protein sequence ID" value="MBM6744144.1"/>
    <property type="molecule type" value="Genomic_DNA"/>
</dbReference>
<comment type="caution">
    <text evidence="2">The sequence shown here is derived from an EMBL/GenBank/DDBJ whole genome shotgun (WGS) entry which is preliminary data.</text>
</comment>